<evidence type="ECO:0000313" key="4">
    <source>
        <dbReference type="EMBL" id="ACX74905.1"/>
    </source>
</evidence>
<keyword evidence="7" id="KW-1185">Reference proteome</keyword>
<dbReference type="HOGENOM" id="CLU_008466_2_0_0"/>
<reference evidence="5" key="3">
    <citation type="submission" date="2010-08" db="EMBL/GenBank/DDBJ databases">
        <authorList>
            <person name="Durkin A.S."/>
            <person name="Nelson K.E."/>
            <person name="Morrison M."/>
            <person name="Forsberg C.W."/>
            <person name="Wilson D.B."/>
            <person name="Russell J.B."/>
            <person name="Cann I.K.O."/>
            <person name="Mackie R.I."/>
            <person name="White B.A."/>
        </authorList>
    </citation>
    <scope>NUCLEOTIDE SEQUENCE</scope>
    <source>
        <strain evidence="5">S85</strain>
    </source>
</reference>
<dbReference type="GO" id="GO:0031297">
    <property type="term" value="P:replication fork processing"/>
    <property type="evidence" value="ECO:0007669"/>
    <property type="project" value="TreeGrafter"/>
</dbReference>
<dbReference type="GO" id="GO:0005524">
    <property type="term" value="F:ATP binding"/>
    <property type="evidence" value="ECO:0007669"/>
    <property type="project" value="InterPro"/>
</dbReference>
<dbReference type="InterPro" id="IPR000330">
    <property type="entry name" value="SNF2_N"/>
</dbReference>
<dbReference type="SMART" id="SM00487">
    <property type="entry name" value="DEXDc"/>
    <property type="match status" value="1"/>
</dbReference>
<evidence type="ECO:0000259" key="2">
    <source>
        <dbReference type="PROSITE" id="PS51192"/>
    </source>
</evidence>
<dbReference type="Gene3D" id="3.40.50.10810">
    <property type="entry name" value="Tandem AAA-ATPase domain"/>
    <property type="match status" value="1"/>
</dbReference>
<dbReference type="InterPro" id="IPR038718">
    <property type="entry name" value="SNF2-like_sf"/>
</dbReference>
<feature type="domain" description="Helicase ATP-binding" evidence="2">
    <location>
        <begin position="271"/>
        <end position="446"/>
    </location>
</feature>
<dbReference type="RefSeq" id="WP_014546016.1">
    <property type="nucleotide sequence ID" value="NC_013410.1"/>
</dbReference>
<dbReference type="PANTHER" id="PTHR45766:SF6">
    <property type="entry name" value="SWI_SNF-RELATED MATRIX-ASSOCIATED ACTIN-DEPENDENT REGULATOR OF CHROMATIN SUBFAMILY A-LIKE PROTEIN 1"/>
    <property type="match status" value="1"/>
</dbReference>
<evidence type="ECO:0000259" key="3">
    <source>
        <dbReference type="PROSITE" id="PS51194"/>
    </source>
</evidence>
<reference evidence="6" key="2">
    <citation type="submission" date="2010-08" db="EMBL/GenBank/DDBJ databases">
        <title>Complete sequence of Fibrobacter succinogenes subsp. succinogenes S85.</title>
        <authorList>
            <person name="Durkin A.S."/>
            <person name="Nelson K.E."/>
            <person name="Morrison M."/>
            <person name="Forsberg C.W."/>
            <person name="Wilson D.B."/>
            <person name="Russell J.B."/>
            <person name="Cann I.K.O."/>
            <person name="Mackie R.I."/>
            <person name="White B.A."/>
        </authorList>
    </citation>
    <scope>NUCLEOTIDE SEQUENCE [LARGE SCALE GENOMIC DNA]</scope>
    <source>
        <strain evidence="6">ATCC 19169 / S85</strain>
    </source>
</reference>
<evidence type="ECO:0000313" key="5">
    <source>
        <dbReference type="EMBL" id="ADL25366.1"/>
    </source>
</evidence>
<dbReference type="OrthoDB" id="9814088at2"/>
<dbReference type="Gene3D" id="3.40.50.300">
    <property type="entry name" value="P-loop containing nucleotide triphosphate hydrolases"/>
    <property type="match status" value="1"/>
</dbReference>
<keyword evidence="5" id="KW-0347">Helicase</keyword>
<dbReference type="Proteomes" id="UP000000517">
    <property type="component" value="Chromosome"/>
</dbReference>
<dbReference type="CDD" id="cd18793">
    <property type="entry name" value="SF2_C_SNF"/>
    <property type="match status" value="1"/>
</dbReference>
<protein>
    <submittedName>
        <fullName evidence="4">Helicase domain protein</fullName>
    </submittedName>
    <submittedName>
        <fullName evidence="5">Putative helicase</fullName>
    </submittedName>
</protein>
<dbReference type="InterPro" id="IPR049730">
    <property type="entry name" value="SNF2/RAD54-like_C"/>
</dbReference>
<dbReference type="eggNOG" id="COG0553">
    <property type="taxonomic scope" value="Bacteria"/>
</dbReference>
<dbReference type="STRING" id="59374.FSU_1772"/>
<dbReference type="EMBL" id="CP002158">
    <property type="protein sequence ID" value="ADL25366.1"/>
    <property type="molecule type" value="Genomic_DNA"/>
</dbReference>
<dbReference type="CDD" id="cd10311">
    <property type="entry name" value="PLDc_N_DEXD_c"/>
    <property type="match status" value="1"/>
</dbReference>
<organism evidence="5 6">
    <name type="scientific">Fibrobacter succinogenes (strain ATCC 19169 / S85)</name>
    <dbReference type="NCBI Taxonomy" id="59374"/>
    <lineage>
        <taxon>Bacteria</taxon>
        <taxon>Pseudomonadati</taxon>
        <taxon>Fibrobacterota</taxon>
        <taxon>Fibrobacteria</taxon>
        <taxon>Fibrobacterales</taxon>
        <taxon>Fibrobacteraceae</taxon>
        <taxon>Fibrobacter</taxon>
    </lineage>
</organism>
<reference evidence="4 7" key="1">
    <citation type="submission" date="2009-10" db="EMBL/GenBank/DDBJ databases">
        <title>Complete sequence of Fibrobacter succinogenes subsp. succinogenes S85.</title>
        <authorList>
            <consortium name="US DOE Joint Genome Institute"/>
            <person name="Lucas S."/>
            <person name="Copeland A."/>
            <person name="Lapidus A."/>
            <person name="Glavina del Rio T."/>
            <person name="Tice H."/>
            <person name="Bruce D."/>
            <person name="Goodwin L."/>
            <person name="Pitluck S."/>
            <person name="Chertkov O."/>
            <person name="Detter J.C."/>
            <person name="Han C."/>
            <person name="Tapia R."/>
            <person name="Larimer F."/>
            <person name="Land M."/>
            <person name="Hauser L."/>
            <person name="Kyrpides N."/>
            <person name="Mikhailova N."/>
            <person name="Weimer P.J."/>
            <person name="Stevenson D.M."/>
            <person name="Boyum J."/>
            <person name="Brumm P.I."/>
            <person name="Mead D."/>
        </authorList>
    </citation>
    <scope>NUCLEOTIDE SEQUENCE [LARGE SCALE GENOMIC DNA]</scope>
    <source>
        <strain evidence="7">ATCC 19169 / S85</strain>
        <strain evidence="4">S85</strain>
    </source>
</reference>
<dbReference type="SUPFAM" id="SSF52540">
    <property type="entry name" value="P-loop containing nucleoside triphosphate hydrolases"/>
    <property type="match status" value="1"/>
</dbReference>
<dbReference type="PROSITE" id="PS51192">
    <property type="entry name" value="HELICASE_ATP_BIND_1"/>
    <property type="match status" value="1"/>
</dbReference>
<dbReference type="GO" id="GO:0004386">
    <property type="term" value="F:helicase activity"/>
    <property type="evidence" value="ECO:0007669"/>
    <property type="project" value="UniProtKB-KW"/>
</dbReference>
<keyword evidence="1" id="KW-0378">Hydrolase</keyword>
<dbReference type="Pfam" id="PF00176">
    <property type="entry name" value="SNF2-rel_dom"/>
    <property type="match status" value="1"/>
</dbReference>
<dbReference type="GO" id="GO:0016787">
    <property type="term" value="F:hydrolase activity"/>
    <property type="evidence" value="ECO:0007669"/>
    <property type="project" value="UniProtKB-KW"/>
</dbReference>
<sequence>MEQKFFNNMTEKVVDDLRKVVIPGSKLSIAAASFSLYAFETLKDELWKIDSLRFIFTSRTFVKKQVSKESREFDISRNAREQALNEEQSSRERSLFGSEFELKLRNQLNQKAIAVECAEWIRQKVKFRTNITDLNYQTFMHVKQPDDDALYTPFNEFSAVGLGVEKGNNISNFSMRVSAPLSNDYINKFNECWFDESQFEEVTQAVMDSIATVYKENSPDFIYFVTLYNIFHEFLNDISEDVLPNSATGFKESAIWKKLYNFQKDAALAIINKLEKYNGCILADSVGLGKTFTALAVVKYYENRNKNVLVLCPKKLNNNWMTFKNNQTNNPLVTDRFRYDVLYHSDLSRDSGSTNGLDLSRIIWSNYDLVVIDESHNFRNGGTATGEDFSVHDFDDDADRKENRYQRLLNQVIRKGVKTKVLMLSATPVNNRFNDLKNQLRLAYEDDSEKMDSLLNLNNGIDSIFKQAQSAYNAWAKLPASQRTTQALLDTLNFDFFELLDSVTIARSRKHIEKFYDINEVGKFPERLPPISESPELTDLAGISFDSIYLLLSQLQMSVYSPARFVHPSRIEGYIDSSEEKDLLLGREMGIRKLMSINMLKRLESSVYSFRLTLDRYHELVQKTVDKIENYKRCVDAGKEAADADVIYDIDSAALEDDEFTVGKDVHFNLADMDYIGWLNELRQELGVLAQLQKIAEQLSPEHDAKLQTLYDRICNKIEAPINPGNKKIILFTAFADTAKYLYEQLSARLNKEYGIHTALVTGDMDGRTNLPNLRADYDTVLTYFSPQSKERHLLRNVVPGDIDLLIATDCISEGQNLQDCDYLINYDIHWNPVRIIQRFGRIDRIGSKNAKIQLVNFWPNVSLDEYINLKSRVVARMKISVMTATGDDNPISAEEKGDLEYRKEQLRKLKEDVVDLEDMKGGVNIVDLGLNDFRMDLLQYRETHQEVENAPTGIYALVHADETGELPPGVIYILRKRNNAVNIRSKNRLHPFYMVYLKQDGSVVCNHLSPKKILDLMRHACRGLATPDIALCKAFNKETADGRKMGKYSDLLQQAIASIIEVKEESDIDSLFGEGETTALTGEIRGLDDFELVTFLVVK</sequence>
<dbReference type="PATRIC" id="fig|59374.8.peg.1708"/>
<gene>
    <name evidence="4" type="ordered locus">Fisuc_1306</name>
    <name evidence="5" type="ordered locus">FSU_1772</name>
</gene>
<dbReference type="Pfam" id="PF00271">
    <property type="entry name" value="Helicase_C"/>
    <property type="match status" value="1"/>
</dbReference>
<evidence type="ECO:0000313" key="7">
    <source>
        <dbReference type="Proteomes" id="UP000001497"/>
    </source>
</evidence>
<dbReference type="PROSITE" id="PS51194">
    <property type="entry name" value="HELICASE_CTER"/>
    <property type="match status" value="1"/>
</dbReference>
<name>C9RQR9_FIBSS</name>
<dbReference type="InterPro" id="IPR014001">
    <property type="entry name" value="Helicase_ATP-bd"/>
</dbReference>
<feature type="domain" description="Helicase C-terminal" evidence="3">
    <location>
        <begin position="706"/>
        <end position="898"/>
    </location>
</feature>
<dbReference type="PANTHER" id="PTHR45766">
    <property type="entry name" value="DNA ANNEALING HELICASE AND ENDONUCLEASE ZRANB3 FAMILY MEMBER"/>
    <property type="match status" value="1"/>
</dbReference>
<keyword evidence="5" id="KW-0067">ATP-binding</keyword>
<dbReference type="KEGG" id="fsc:FSU_1772"/>
<evidence type="ECO:0000313" key="6">
    <source>
        <dbReference type="Proteomes" id="UP000000517"/>
    </source>
</evidence>
<dbReference type="GO" id="GO:0006281">
    <property type="term" value="P:DNA repair"/>
    <property type="evidence" value="ECO:0007669"/>
    <property type="project" value="TreeGrafter"/>
</dbReference>
<dbReference type="Proteomes" id="UP000001497">
    <property type="component" value="Chromosome"/>
</dbReference>
<dbReference type="SMART" id="SM00490">
    <property type="entry name" value="HELICc"/>
    <property type="match status" value="1"/>
</dbReference>
<evidence type="ECO:0000256" key="1">
    <source>
        <dbReference type="ARBA" id="ARBA00022801"/>
    </source>
</evidence>
<proteinExistence type="predicted"/>
<dbReference type="EMBL" id="CP001792">
    <property type="protein sequence ID" value="ACX74905.1"/>
    <property type="molecule type" value="Genomic_DNA"/>
</dbReference>
<dbReference type="KEGG" id="fsu:Fisuc_1306"/>
<dbReference type="AlphaFoldDB" id="C9RQR9"/>
<dbReference type="InterPro" id="IPR027417">
    <property type="entry name" value="P-loop_NTPase"/>
</dbReference>
<keyword evidence="5" id="KW-0547">Nucleotide-binding</keyword>
<accession>C9RQR9</accession>
<dbReference type="InterPro" id="IPR001650">
    <property type="entry name" value="Helicase_C-like"/>
</dbReference>